<feature type="transmembrane region" description="Helical" evidence="6">
    <location>
        <begin position="81"/>
        <end position="100"/>
    </location>
</feature>
<protein>
    <submittedName>
        <fullName evidence="8">Putative MFS family arabinose efflux permease</fullName>
    </submittedName>
</protein>
<dbReference type="InterPro" id="IPR020846">
    <property type="entry name" value="MFS_dom"/>
</dbReference>
<keyword evidence="4 6" id="KW-1133">Transmembrane helix</keyword>
<evidence type="ECO:0000256" key="3">
    <source>
        <dbReference type="ARBA" id="ARBA00022692"/>
    </source>
</evidence>
<dbReference type="PANTHER" id="PTHR43124:SF3">
    <property type="entry name" value="CHLORAMPHENICOL EFFLUX PUMP RV0191"/>
    <property type="match status" value="1"/>
</dbReference>
<dbReference type="InterPro" id="IPR011701">
    <property type="entry name" value="MFS"/>
</dbReference>
<reference evidence="8 9" key="1">
    <citation type="submission" date="2019-02" db="EMBL/GenBank/DDBJ databases">
        <title>Genomic Encyclopedia of Type Strains, Phase IV (KMG-IV): sequencing the most valuable type-strain genomes for metagenomic binning, comparative biology and taxonomic classification.</title>
        <authorList>
            <person name="Goeker M."/>
        </authorList>
    </citation>
    <scope>NUCLEOTIDE SEQUENCE [LARGE SCALE GENOMIC DNA]</scope>
    <source>
        <strain evidence="8 9">DSM 23814</strain>
    </source>
</reference>
<dbReference type="PROSITE" id="PS50850">
    <property type="entry name" value="MFS"/>
    <property type="match status" value="1"/>
</dbReference>
<dbReference type="InterPro" id="IPR036259">
    <property type="entry name" value="MFS_trans_sf"/>
</dbReference>
<sequence>MNTQSISINKVKLMLYFLLSGFVLSQAYRTLGGILSVPLKTEFMLDSDRLAGVIGSFHIAFGCLQVVIGILIDNFGIRKTILFVSPFSVVGAVLSGMAVSPAMLQWGQILIGFGCAPAFLACIVLMARHFSGKQFSMMYAFALGSGSLGLIFTATPTAWLVGHFGWRSCFYILAVLSFLTWLLIYFGVRNVDSGLEASSLSLKQKTVMAVRSISGYKALLKIRETPGILSMVFVIYAAFLTLRGLWLGPLLVERHHASLVFAGNLALLLSIISVFSPMLFGRLDPGPGKRYAYLCVQPWVLVIAFVVLAYSQQLWLSIATIVVIAVGASNTVWQLADAKEVYPQNMQGRAIALFNTSLFLGASFMQWISGKAHDIFNLQGQDIFTSAFLMSAIVLSIGIIAYIILRRPARRL</sequence>
<proteinExistence type="predicted"/>
<dbReference type="EMBL" id="SHKO01000003">
    <property type="protein sequence ID" value="RZT92868.1"/>
    <property type="molecule type" value="Genomic_DNA"/>
</dbReference>
<keyword evidence="5 6" id="KW-0472">Membrane</keyword>
<evidence type="ECO:0000313" key="9">
    <source>
        <dbReference type="Proteomes" id="UP000293398"/>
    </source>
</evidence>
<feature type="transmembrane region" description="Helical" evidence="6">
    <location>
        <begin position="170"/>
        <end position="188"/>
    </location>
</feature>
<comment type="caution">
    <text evidence="8">The sequence shown here is derived from an EMBL/GenBank/DDBJ whole genome shotgun (WGS) entry which is preliminary data.</text>
</comment>
<dbReference type="Proteomes" id="UP000293398">
    <property type="component" value="Unassembled WGS sequence"/>
</dbReference>
<keyword evidence="3 6" id="KW-0812">Transmembrane</keyword>
<feature type="transmembrane region" description="Helical" evidence="6">
    <location>
        <begin position="227"/>
        <end position="246"/>
    </location>
</feature>
<feature type="domain" description="Major facilitator superfamily (MFS) profile" evidence="7">
    <location>
        <begin position="13"/>
        <end position="410"/>
    </location>
</feature>
<dbReference type="Gene3D" id="1.20.1250.20">
    <property type="entry name" value="MFS general substrate transporter like domains"/>
    <property type="match status" value="1"/>
</dbReference>
<dbReference type="SUPFAM" id="SSF103473">
    <property type="entry name" value="MFS general substrate transporter"/>
    <property type="match status" value="1"/>
</dbReference>
<keyword evidence="2" id="KW-1003">Cell membrane</keyword>
<evidence type="ECO:0000259" key="7">
    <source>
        <dbReference type="PROSITE" id="PS50850"/>
    </source>
</evidence>
<dbReference type="InterPro" id="IPR050189">
    <property type="entry name" value="MFS_Efflux_Transporters"/>
</dbReference>
<evidence type="ECO:0000256" key="5">
    <source>
        <dbReference type="ARBA" id="ARBA00023136"/>
    </source>
</evidence>
<dbReference type="GO" id="GO:0022857">
    <property type="term" value="F:transmembrane transporter activity"/>
    <property type="evidence" value="ECO:0007669"/>
    <property type="project" value="InterPro"/>
</dbReference>
<organism evidence="8 9">
    <name type="scientific">Advenella incenata</name>
    <dbReference type="NCBI Taxonomy" id="267800"/>
    <lineage>
        <taxon>Bacteria</taxon>
        <taxon>Pseudomonadati</taxon>
        <taxon>Pseudomonadota</taxon>
        <taxon>Betaproteobacteria</taxon>
        <taxon>Burkholderiales</taxon>
        <taxon>Alcaligenaceae</taxon>
    </lineage>
</organism>
<comment type="subcellular location">
    <subcellularLocation>
        <location evidence="1">Cell membrane</location>
        <topology evidence="1">Multi-pass membrane protein</topology>
    </subcellularLocation>
</comment>
<feature type="transmembrane region" description="Helical" evidence="6">
    <location>
        <begin position="139"/>
        <end position="164"/>
    </location>
</feature>
<dbReference type="PANTHER" id="PTHR43124">
    <property type="entry name" value="PURINE EFFLUX PUMP PBUE"/>
    <property type="match status" value="1"/>
</dbReference>
<evidence type="ECO:0000313" key="8">
    <source>
        <dbReference type="EMBL" id="RZT92868.1"/>
    </source>
</evidence>
<evidence type="ECO:0000256" key="2">
    <source>
        <dbReference type="ARBA" id="ARBA00022475"/>
    </source>
</evidence>
<dbReference type="AlphaFoldDB" id="A0A4Q7VDI4"/>
<feature type="transmembrane region" description="Helical" evidence="6">
    <location>
        <begin position="258"/>
        <end position="279"/>
    </location>
</feature>
<evidence type="ECO:0000256" key="6">
    <source>
        <dbReference type="SAM" id="Phobius"/>
    </source>
</evidence>
<accession>A0A4Q7VDI4</accession>
<feature type="transmembrane region" description="Helical" evidence="6">
    <location>
        <begin position="383"/>
        <end position="405"/>
    </location>
</feature>
<feature type="transmembrane region" description="Helical" evidence="6">
    <location>
        <begin position="316"/>
        <end position="336"/>
    </location>
</feature>
<feature type="transmembrane region" description="Helical" evidence="6">
    <location>
        <begin position="106"/>
        <end position="127"/>
    </location>
</feature>
<keyword evidence="9" id="KW-1185">Reference proteome</keyword>
<feature type="transmembrane region" description="Helical" evidence="6">
    <location>
        <begin position="53"/>
        <end position="72"/>
    </location>
</feature>
<feature type="transmembrane region" description="Helical" evidence="6">
    <location>
        <begin position="291"/>
        <end position="310"/>
    </location>
</feature>
<dbReference type="Pfam" id="PF07690">
    <property type="entry name" value="MFS_1"/>
    <property type="match status" value="1"/>
</dbReference>
<dbReference type="GO" id="GO:0005886">
    <property type="term" value="C:plasma membrane"/>
    <property type="evidence" value="ECO:0007669"/>
    <property type="project" value="UniProtKB-SubCell"/>
</dbReference>
<evidence type="ECO:0000256" key="1">
    <source>
        <dbReference type="ARBA" id="ARBA00004651"/>
    </source>
</evidence>
<name>A0A4Q7VDI4_9BURK</name>
<feature type="transmembrane region" description="Helical" evidence="6">
    <location>
        <begin position="348"/>
        <end position="368"/>
    </location>
</feature>
<gene>
    <name evidence="8" type="ORF">EV681_3629</name>
</gene>
<evidence type="ECO:0000256" key="4">
    <source>
        <dbReference type="ARBA" id="ARBA00022989"/>
    </source>
</evidence>